<protein>
    <submittedName>
        <fullName evidence="1">Glyceraldehyde-3-phosphate dehydrogenase, testis-specific like</fullName>
    </submittedName>
</protein>
<evidence type="ECO:0000313" key="1">
    <source>
        <dbReference type="EMBL" id="KAJ4723221.1"/>
    </source>
</evidence>
<comment type="caution">
    <text evidence="1">The sequence shown here is derived from an EMBL/GenBank/DDBJ whole genome shotgun (WGS) entry which is preliminary data.</text>
</comment>
<reference evidence="1 2" key="1">
    <citation type="journal article" date="2023" name="Science">
        <title>Complex scaffold remodeling in plant triterpene biosynthesis.</title>
        <authorList>
            <person name="De La Pena R."/>
            <person name="Hodgson H."/>
            <person name="Liu J.C."/>
            <person name="Stephenson M.J."/>
            <person name="Martin A.C."/>
            <person name="Owen C."/>
            <person name="Harkess A."/>
            <person name="Leebens-Mack J."/>
            <person name="Jimenez L.E."/>
            <person name="Osbourn A."/>
            <person name="Sattely E.S."/>
        </authorList>
    </citation>
    <scope>NUCLEOTIDE SEQUENCE [LARGE SCALE GENOMIC DNA]</scope>
    <source>
        <strain evidence="2">cv. JPN11</strain>
        <tissue evidence="1">Leaf</tissue>
    </source>
</reference>
<proteinExistence type="predicted"/>
<keyword evidence="2" id="KW-1185">Reference proteome</keyword>
<organism evidence="1 2">
    <name type="scientific">Melia azedarach</name>
    <name type="common">Chinaberry tree</name>
    <dbReference type="NCBI Taxonomy" id="155640"/>
    <lineage>
        <taxon>Eukaryota</taxon>
        <taxon>Viridiplantae</taxon>
        <taxon>Streptophyta</taxon>
        <taxon>Embryophyta</taxon>
        <taxon>Tracheophyta</taxon>
        <taxon>Spermatophyta</taxon>
        <taxon>Magnoliopsida</taxon>
        <taxon>eudicotyledons</taxon>
        <taxon>Gunneridae</taxon>
        <taxon>Pentapetalae</taxon>
        <taxon>rosids</taxon>
        <taxon>malvids</taxon>
        <taxon>Sapindales</taxon>
        <taxon>Meliaceae</taxon>
        <taxon>Melia</taxon>
    </lineage>
</organism>
<dbReference type="Proteomes" id="UP001164539">
    <property type="component" value="Chromosome 3"/>
</dbReference>
<name>A0ACC1YI99_MELAZ</name>
<evidence type="ECO:0000313" key="2">
    <source>
        <dbReference type="Proteomes" id="UP001164539"/>
    </source>
</evidence>
<accession>A0ACC1YI99</accession>
<gene>
    <name evidence="1" type="ORF">OWV82_006615</name>
</gene>
<dbReference type="EMBL" id="CM051396">
    <property type="protein sequence ID" value="KAJ4723221.1"/>
    <property type="molecule type" value="Genomic_DNA"/>
</dbReference>
<sequence length="188" mass="21657">MSSSESESSLSRMLAFPSDDESSCHERPYTQPSLKVSFTSASFNPFQPTPIGWSIDETENQMSSISVEILKIKYVVPDYIVLGKAEENELASAPFPSRVALHPKFYKLGLRLPFHPFLRYMLSNLGYAPVHLGPNVWRAMISMSILWKLLDFPNLTVRQFQRLYVLRPMLKKPDDPPLKGWYYIRAWP</sequence>